<proteinExistence type="predicted"/>
<dbReference type="AlphaFoldDB" id="A0A327QR06"/>
<evidence type="ECO:0000256" key="1">
    <source>
        <dbReference type="SAM" id="Phobius"/>
    </source>
</evidence>
<name>A0A327QR06_9FLAO</name>
<organism evidence="2 3">
    <name type="scientific">Arenibacter echinorum</name>
    <dbReference type="NCBI Taxonomy" id="440515"/>
    <lineage>
        <taxon>Bacteria</taxon>
        <taxon>Pseudomonadati</taxon>
        <taxon>Bacteroidota</taxon>
        <taxon>Flavobacteriia</taxon>
        <taxon>Flavobacteriales</taxon>
        <taxon>Flavobacteriaceae</taxon>
        <taxon>Arenibacter</taxon>
    </lineage>
</organism>
<dbReference type="OrthoDB" id="265224at2"/>
<dbReference type="RefSeq" id="WP_111625408.1">
    <property type="nucleotide sequence ID" value="NZ_QLLN01000010.1"/>
</dbReference>
<reference evidence="2 3" key="1">
    <citation type="submission" date="2018-06" db="EMBL/GenBank/DDBJ databases">
        <title>Genomic Encyclopedia of Archaeal and Bacterial Type Strains, Phase II (KMG-II): from individual species to whole genera.</title>
        <authorList>
            <person name="Goeker M."/>
        </authorList>
    </citation>
    <scope>NUCLEOTIDE SEQUENCE [LARGE SCALE GENOMIC DNA]</scope>
    <source>
        <strain evidence="2 3">DSM 23522</strain>
    </source>
</reference>
<accession>A0A327QR06</accession>
<dbReference type="Proteomes" id="UP000249696">
    <property type="component" value="Unassembled WGS sequence"/>
</dbReference>
<evidence type="ECO:0000313" key="2">
    <source>
        <dbReference type="EMBL" id="RAJ06154.1"/>
    </source>
</evidence>
<keyword evidence="3" id="KW-1185">Reference proteome</keyword>
<sequence>MVRLSQNGRILGISIGIIYLWFGMLKFFPGLSPADILAKQTISLLTFNLIPENVGILLLAIIEVGIGLCLIFKIQLKKVIVAALAHLALTFIPVVFFPEISFSHAPFSLTLVGQYIIKNIVIISALLLIYPRSYENLTQR</sequence>
<dbReference type="EMBL" id="QLLN01000010">
    <property type="protein sequence ID" value="RAJ06154.1"/>
    <property type="molecule type" value="Genomic_DNA"/>
</dbReference>
<protein>
    <recommendedName>
        <fullName evidence="4">Doxx family protein</fullName>
    </recommendedName>
</protein>
<keyword evidence="1" id="KW-1133">Transmembrane helix</keyword>
<keyword evidence="1" id="KW-0812">Transmembrane</keyword>
<gene>
    <name evidence="2" type="ORF">LV92_04080</name>
</gene>
<evidence type="ECO:0000313" key="3">
    <source>
        <dbReference type="Proteomes" id="UP000249696"/>
    </source>
</evidence>
<feature type="transmembrane region" description="Helical" evidence="1">
    <location>
        <begin position="109"/>
        <end position="130"/>
    </location>
</feature>
<evidence type="ECO:0008006" key="4">
    <source>
        <dbReference type="Google" id="ProtNLM"/>
    </source>
</evidence>
<feature type="transmembrane region" description="Helical" evidence="1">
    <location>
        <begin position="54"/>
        <end position="72"/>
    </location>
</feature>
<feature type="transmembrane region" description="Helical" evidence="1">
    <location>
        <begin position="79"/>
        <end position="97"/>
    </location>
</feature>
<comment type="caution">
    <text evidence="2">The sequence shown here is derived from an EMBL/GenBank/DDBJ whole genome shotgun (WGS) entry which is preliminary data.</text>
</comment>
<keyword evidence="1" id="KW-0472">Membrane</keyword>
<feature type="transmembrane region" description="Helical" evidence="1">
    <location>
        <begin position="12"/>
        <end position="34"/>
    </location>
</feature>